<evidence type="ECO:0000313" key="2">
    <source>
        <dbReference type="EMBL" id="CAA9286274.1"/>
    </source>
</evidence>
<sequence>MNTTHTTPSIEENSMNPAASQPAASPLIRWAGLSAVVAGIIFAGIQPIHPPDVVASVTTGAWAIITQLKTAMCLLFLLGLAGIYARQANRAGRLGVVGALLFSLSWAVQTPFVFAETFILPLLATDAPKFVDGVLGVSHGRASEVDLGALPALYAVVGISYMLGGLLLGIATLRAGVLPRGAAGLLSVTAILTPAAVLLPHHIQRLAAVPMGVALAWLGYALWSARREAASQASVFVTGGRRAQLLPATAA</sequence>
<feature type="transmembrane region" description="Helical" evidence="1">
    <location>
        <begin position="182"/>
        <end position="200"/>
    </location>
</feature>
<proteinExistence type="predicted"/>
<gene>
    <name evidence="2" type="ORF">AVDCRST_MAG77-4777</name>
</gene>
<reference evidence="2" key="1">
    <citation type="submission" date="2020-02" db="EMBL/GenBank/DDBJ databases">
        <authorList>
            <person name="Meier V. D."/>
        </authorList>
    </citation>
    <scope>NUCLEOTIDE SEQUENCE</scope>
    <source>
        <strain evidence="2">AVDCRST_MAG77</strain>
    </source>
</reference>
<accession>A0A6J4JSU1</accession>
<feature type="transmembrane region" description="Helical" evidence="1">
    <location>
        <begin position="152"/>
        <end position="170"/>
    </location>
</feature>
<dbReference type="AlphaFoldDB" id="A0A6J4JSU1"/>
<feature type="transmembrane region" description="Helical" evidence="1">
    <location>
        <begin position="206"/>
        <end position="223"/>
    </location>
</feature>
<feature type="transmembrane region" description="Helical" evidence="1">
    <location>
        <begin position="27"/>
        <end position="48"/>
    </location>
</feature>
<evidence type="ECO:0000256" key="1">
    <source>
        <dbReference type="SAM" id="Phobius"/>
    </source>
</evidence>
<organism evidence="2">
    <name type="scientific">uncultured Chloroflexota bacterium</name>
    <dbReference type="NCBI Taxonomy" id="166587"/>
    <lineage>
        <taxon>Bacteria</taxon>
        <taxon>Bacillati</taxon>
        <taxon>Chloroflexota</taxon>
        <taxon>environmental samples</taxon>
    </lineage>
</organism>
<dbReference type="EMBL" id="CADCTC010000228">
    <property type="protein sequence ID" value="CAA9286274.1"/>
    <property type="molecule type" value="Genomic_DNA"/>
</dbReference>
<name>A0A6J4JSU1_9CHLR</name>
<keyword evidence="1" id="KW-0812">Transmembrane</keyword>
<feature type="transmembrane region" description="Helical" evidence="1">
    <location>
        <begin position="94"/>
        <end position="114"/>
    </location>
</feature>
<keyword evidence="1" id="KW-1133">Transmembrane helix</keyword>
<keyword evidence="1" id="KW-0472">Membrane</keyword>
<protein>
    <submittedName>
        <fullName evidence="2">Uncharacterized protein</fullName>
    </submittedName>
</protein>
<feature type="transmembrane region" description="Helical" evidence="1">
    <location>
        <begin position="60"/>
        <end position="82"/>
    </location>
</feature>